<evidence type="ECO:0000256" key="1">
    <source>
        <dbReference type="SAM" id="MobiDB-lite"/>
    </source>
</evidence>
<keyword evidence="2" id="KW-0812">Transmembrane</keyword>
<evidence type="ECO:0000259" key="3">
    <source>
        <dbReference type="Pfam" id="PF00501"/>
    </source>
</evidence>
<evidence type="ECO:0000313" key="8">
    <source>
        <dbReference type="Proteomes" id="UP001302367"/>
    </source>
</evidence>
<evidence type="ECO:0000313" key="5">
    <source>
        <dbReference type="EMBL" id="PIB01309.1"/>
    </source>
</evidence>
<evidence type="ECO:0000313" key="6">
    <source>
        <dbReference type="EMBL" id="WPA95738.1"/>
    </source>
</evidence>
<dbReference type="Pfam" id="PF00501">
    <property type="entry name" value="AMP-binding"/>
    <property type="match status" value="1"/>
</dbReference>
<keyword evidence="8" id="KW-1185">Reference proteome</keyword>
<feature type="domain" description="AMP-dependent synthetase/ligase" evidence="3">
    <location>
        <begin position="27"/>
        <end position="420"/>
    </location>
</feature>
<dbReference type="Gene3D" id="2.30.38.10">
    <property type="entry name" value="Luciferase, Domain 3"/>
    <property type="match status" value="1"/>
</dbReference>
<dbReference type="OrthoDB" id="6509636at2759"/>
<dbReference type="EMBL" id="CP134184">
    <property type="protein sequence ID" value="WPA95738.1"/>
    <property type="molecule type" value="Genomic_DNA"/>
</dbReference>
<dbReference type="EMBL" id="LKMD01000100">
    <property type="protein sequence ID" value="PIB01309.1"/>
    <property type="molecule type" value="Genomic_DNA"/>
</dbReference>
<dbReference type="Proteomes" id="UP000230605">
    <property type="component" value="Chromosome 1"/>
</dbReference>
<dbReference type="AlphaFoldDB" id="A0A2G5I947"/>
<dbReference type="SUPFAM" id="SSF56801">
    <property type="entry name" value="Acetyl-CoA synthetase-like"/>
    <property type="match status" value="1"/>
</dbReference>
<keyword evidence="2" id="KW-1133">Transmembrane helix</keyword>
<dbReference type="InterPro" id="IPR000873">
    <property type="entry name" value="AMP-dep_synth/lig_dom"/>
</dbReference>
<protein>
    <submittedName>
        <fullName evidence="5">Putative 4-coumarate--CoA ligase 3</fullName>
    </submittedName>
</protein>
<dbReference type="InterPro" id="IPR025110">
    <property type="entry name" value="AMP-bd_C"/>
</dbReference>
<feature type="domain" description="AMP-binding enzyme C-terminal" evidence="4">
    <location>
        <begin position="475"/>
        <end position="549"/>
    </location>
</feature>
<dbReference type="GO" id="GO:0016405">
    <property type="term" value="F:CoA-ligase activity"/>
    <property type="evidence" value="ECO:0007669"/>
    <property type="project" value="TreeGrafter"/>
</dbReference>
<dbReference type="PANTHER" id="PTHR24096">
    <property type="entry name" value="LONG-CHAIN-FATTY-ACID--COA LIGASE"/>
    <property type="match status" value="1"/>
</dbReference>
<dbReference type="PROSITE" id="PS00455">
    <property type="entry name" value="AMP_BINDING"/>
    <property type="match status" value="1"/>
</dbReference>
<gene>
    <name evidence="5" type="ORF">CB0940_00326</name>
    <name evidence="6" type="ORF">RHO25_000341</name>
</gene>
<feature type="transmembrane region" description="Helical" evidence="2">
    <location>
        <begin position="71"/>
        <end position="95"/>
    </location>
</feature>
<dbReference type="CDD" id="cd05911">
    <property type="entry name" value="Firefly_Luc_like"/>
    <property type="match status" value="1"/>
</dbReference>
<evidence type="ECO:0000256" key="2">
    <source>
        <dbReference type="SAM" id="Phobius"/>
    </source>
</evidence>
<dbReference type="Pfam" id="PF13193">
    <property type="entry name" value="AMP-binding_C"/>
    <property type="match status" value="1"/>
</dbReference>
<keyword evidence="5" id="KW-0436">Ligase</keyword>
<dbReference type="Proteomes" id="UP001302367">
    <property type="component" value="Chromosome 1"/>
</dbReference>
<dbReference type="PANTHER" id="PTHR24096:SF424">
    <property type="entry name" value="ACETYL-COA SYNTHETASE-LIKE PROTEIN-RELATED"/>
    <property type="match status" value="1"/>
</dbReference>
<name>A0A2G5I947_CERBT</name>
<evidence type="ECO:0000259" key="4">
    <source>
        <dbReference type="Pfam" id="PF13193"/>
    </source>
</evidence>
<accession>A0A2G5I947</accession>
<dbReference type="Gene3D" id="3.40.50.980">
    <property type="match status" value="2"/>
</dbReference>
<dbReference type="InterPro" id="IPR020845">
    <property type="entry name" value="AMP-binding_CS"/>
</dbReference>
<proteinExistence type="predicted"/>
<reference evidence="6 8" key="2">
    <citation type="submission" date="2023-09" db="EMBL/GenBank/DDBJ databases">
        <title>Complete-Gapless Cercospora beticola genome.</title>
        <authorList>
            <person name="Wyatt N.A."/>
            <person name="Spanner R.E."/>
            <person name="Bolton M.D."/>
        </authorList>
    </citation>
    <scope>NUCLEOTIDE SEQUENCE [LARGE SCALE GENOMIC DNA]</scope>
    <source>
        <strain evidence="6">Cb09-40</strain>
    </source>
</reference>
<dbReference type="Gene3D" id="3.30.300.30">
    <property type="match status" value="1"/>
</dbReference>
<dbReference type="InterPro" id="IPR045851">
    <property type="entry name" value="AMP-bd_C_sf"/>
</dbReference>
<feature type="region of interest" description="Disordered" evidence="1">
    <location>
        <begin position="550"/>
        <end position="573"/>
    </location>
</feature>
<feature type="compositionally biased region" description="Basic and acidic residues" evidence="1">
    <location>
        <begin position="551"/>
        <end position="573"/>
    </location>
</feature>
<sequence length="573" mass="63724">MPWKSRWSIDIPACSLPTYLFKSPTAKLEDKPLVIEGAKPENYLTHNTYREWCMRFAAGLQKAGLQPGDRVMLFSGNTIFFTSVLFGTIMAGGIFTGANPTYVAREAAHQLRDSGAKFFLVGSANLETGIQAAKECNFPLQNLYVFDDGVESFSNQNIPDTTTPQGIIIKSWTKLLVPKSSAANFRWEEFTSRSQQQDRTAVLNYSSGTTGLPKGVEITHYNYIANSEQTNYVSALAEDYAEWRSRAAAIAFLPMYHAYGQTYYGMNFPLQGVPMYLMRKYDFIDMLEYIQKYKITQLTLVPPIVVQLTKRDEVFKYDLSSLEGVGCGAAPLGKEVIAEFERRFGVGVTIRQGWGMTEVTCSAVTWDPNLKEKSKLDLAAVGELNPNIEGAIVDENGKDVPQGERGELWVRGPNIMKGYWNRPEETLKTFTSGPPGQRWLMTGDIAFKDKFGLVHVVDRKKELIKVKGLQVAPAELEALLLDHPAVEDAAVVGVTIGGEEYPRAYVVLSKKDVTTKDVAEWLAGRVSRHKRLTGGVVAVDAIPKNPSGKLLRKELRDRAKQEVGDKEGQSSKL</sequence>
<evidence type="ECO:0000313" key="7">
    <source>
        <dbReference type="Proteomes" id="UP000230605"/>
    </source>
</evidence>
<reference evidence="5 7" key="1">
    <citation type="submission" date="2015-10" db="EMBL/GenBank/DDBJ databases">
        <title>The cercosporin biosynthetic gene cluster was horizontally transferred to several fungal lineages and shown to be expanded in Cercospora beticola based on microsynteny with recipient genomes.</title>
        <authorList>
            <person name="De Jonge R."/>
            <person name="Ebert M.K."/>
            <person name="Suttle J.C."/>
            <person name="Jurick Ii W.M."/>
            <person name="Secor G.A."/>
            <person name="Thomma B.P."/>
            <person name="Van De Peer Y."/>
            <person name="Bolton M.D."/>
        </authorList>
    </citation>
    <scope>NUCLEOTIDE SEQUENCE [LARGE SCALE GENOMIC DNA]</scope>
    <source>
        <strain evidence="5 7">09-40</strain>
    </source>
</reference>
<organism evidence="5 7">
    <name type="scientific">Cercospora beticola</name>
    <name type="common">Sugarbeet leaf spot fungus</name>
    <dbReference type="NCBI Taxonomy" id="122368"/>
    <lineage>
        <taxon>Eukaryota</taxon>
        <taxon>Fungi</taxon>
        <taxon>Dikarya</taxon>
        <taxon>Ascomycota</taxon>
        <taxon>Pezizomycotina</taxon>
        <taxon>Dothideomycetes</taxon>
        <taxon>Dothideomycetidae</taxon>
        <taxon>Mycosphaerellales</taxon>
        <taxon>Mycosphaerellaceae</taxon>
        <taxon>Cercospora</taxon>
    </lineage>
</organism>
<keyword evidence="2" id="KW-0472">Membrane</keyword>